<comment type="function">
    <text evidence="5">A non-essential component of RNA polymerase (RNAP).</text>
</comment>
<dbReference type="GO" id="GO:0003899">
    <property type="term" value="F:DNA-directed RNA polymerase activity"/>
    <property type="evidence" value="ECO:0007669"/>
    <property type="project" value="UniProtKB-EC"/>
</dbReference>
<accession>A0ABV6LIN2</accession>
<dbReference type="InterPro" id="IPR009907">
    <property type="entry name" value="RpoY"/>
</dbReference>
<keyword evidence="1 5" id="KW-0240">DNA-directed RNA polymerase</keyword>
<keyword evidence="2 5" id="KW-0808">Transferase</keyword>
<keyword evidence="7" id="KW-1185">Reference proteome</keyword>
<name>A0ABV6LIN2_9BACI</name>
<evidence type="ECO:0000256" key="5">
    <source>
        <dbReference type="HAMAP-Rule" id="MF_01553"/>
    </source>
</evidence>
<evidence type="ECO:0000256" key="1">
    <source>
        <dbReference type="ARBA" id="ARBA00022478"/>
    </source>
</evidence>
<dbReference type="EMBL" id="JBHLTP010000002">
    <property type="protein sequence ID" value="MFC0522255.1"/>
    <property type="molecule type" value="Genomic_DNA"/>
</dbReference>
<comment type="subunit">
    <text evidence="5">RNAP is composed of a core of 2 alpha, a beta and a beta' subunit. The core is associated with a delta subunit, and at least one of epsilon or omega. When a sigma factor is associated with the core the holoenzyme is formed, which can initiate transcription.</text>
</comment>
<dbReference type="HAMAP" id="MF_01553">
    <property type="entry name" value="RNApol_bact_RpoY"/>
    <property type="match status" value="1"/>
</dbReference>
<evidence type="ECO:0000256" key="2">
    <source>
        <dbReference type="ARBA" id="ARBA00022679"/>
    </source>
</evidence>
<organism evidence="6 7">
    <name type="scientific">Pontibacillus salicampi</name>
    <dbReference type="NCBI Taxonomy" id="1449801"/>
    <lineage>
        <taxon>Bacteria</taxon>
        <taxon>Bacillati</taxon>
        <taxon>Bacillota</taxon>
        <taxon>Bacilli</taxon>
        <taxon>Bacillales</taxon>
        <taxon>Bacillaceae</taxon>
        <taxon>Pontibacillus</taxon>
    </lineage>
</organism>
<evidence type="ECO:0000256" key="3">
    <source>
        <dbReference type="ARBA" id="ARBA00022695"/>
    </source>
</evidence>
<dbReference type="NCBIfam" id="NF010188">
    <property type="entry name" value="PRK13667.1"/>
    <property type="match status" value="1"/>
</dbReference>
<dbReference type="Pfam" id="PF07288">
    <property type="entry name" value="RpoY"/>
    <property type="match status" value="1"/>
</dbReference>
<protein>
    <recommendedName>
        <fullName evidence="5">DNA-directed RNA polymerase subunit epsilon</fullName>
        <shortName evidence="5">RNAP epsilon subunit</shortName>
        <ecNumber evidence="5">2.7.7.6</ecNumber>
    </recommendedName>
    <alternativeName>
        <fullName evidence="5">RNA polymerase epsilon subunit</fullName>
    </alternativeName>
    <alternativeName>
        <fullName evidence="5">Transcriptase subunit epsilon</fullName>
    </alternativeName>
</protein>
<proteinExistence type="inferred from homology"/>
<dbReference type="Gene3D" id="3.10.20.730">
    <property type="entry name" value="RNAP, epsilon subunit-like"/>
    <property type="match status" value="1"/>
</dbReference>
<dbReference type="EC" id="2.7.7.6" evidence="5"/>
<comment type="similarity">
    <text evidence="5">Belongs to the RNA polymerase subunit epsilon family.</text>
</comment>
<comment type="caution">
    <text evidence="6">The sequence shown here is derived from an EMBL/GenBank/DDBJ whole genome shotgun (WGS) entry which is preliminary data.</text>
</comment>
<evidence type="ECO:0000256" key="4">
    <source>
        <dbReference type="ARBA" id="ARBA00023163"/>
    </source>
</evidence>
<dbReference type="Proteomes" id="UP001589836">
    <property type="component" value="Unassembled WGS sequence"/>
</dbReference>
<reference evidence="6 7" key="1">
    <citation type="submission" date="2024-09" db="EMBL/GenBank/DDBJ databases">
        <authorList>
            <person name="Sun Q."/>
            <person name="Mori K."/>
        </authorList>
    </citation>
    <scope>NUCLEOTIDE SEQUENCE [LARGE SCALE GENOMIC DNA]</scope>
    <source>
        <strain evidence="6 7">NCAIM B.02529</strain>
    </source>
</reference>
<keyword evidence="4 5" id="KW-0804">Transcription</keyword>
<sequence length="90" mass="10790">MLSLEQGQEYGNNQDVRRDRIMIYKVLYQEESKEAPVRERTTCTYVDAETEREVRTKLADRKLNIEYIQALDEDHLAYEQQSEDFKVENL</sequence>
<keyword evidence="3 5" id="KW-0548">Nucleotidyltransferase</keyword>
<gene>
    <name evidence="5" type="primary">rpoY</name>
    <name evidence="6" type="ORF">ACFFGV_01455</name>
</gene>
<evidence type="ECO:0000313" key="7">
    <source>
        <dbReference type="Proteomes" id="UP001589836"/>
    </source>
</evidence>
<comment type="catalytic activity">
    <reaction evidence="5">
        <text>RNA(n) + a ribonucleoside 5'-triphosphate = RNA(n+1) + diphosphate</text>
        <dbReference type="Rhea" id="RHEA:21248"/>
        <dbReference type="Rhea" id="RHEA-COMP:14527"/>
        <dbReference type="Rhea" id="RHEA-COMP:17342"/>
        <dbReference type="ChEBI" id="CHEBI:33019"/>
        <dbReference type="ChEBI" id="CHEBI:61557"/>
        <dbReference type="ChEBI" id="CHEBI:140395"/>
        <dbReference type="EC" id="2.7.7.6"/>
    </reaction>
</comment>
<evidence type="ECO:0000313" key="6">
    <source>
        <dbReference type="EMBL" id="MFC0522255.1"/>
    </source>
</evidence>